<dbReference type="Pfam" id="PF00152">
    <property type="entry name" value="tRNA-synt_2"/>
    <property type="match status" value="1"/>
</dbReference>
<evidence type="ECO:0000313" key="11">
    <source>
        <dbReference type="Proteomes" id="UP000254181"/>
    </source>
</evidence>
<keyword evidence="1 7" id="KW-0436">Ligase</keyword>
<keyword evidence="3" id="KW-0067">ATP-binding</keyword>
<keyword evidence="5 7" id="KW-0030">Aminoacyl-tRNA synthetase</keyword>
<dbReference type="PANTHER" id="PTHR22594">
    <property type="entry name" value="ASPARTYL/LYSYL-TRNA SYNTHETASE"/>
    <property type="match status" value="1"/>
</dbReference>
<dbReference type="InterPro" id="IPR004364">
    <property type="entry name" value="Aa-tRNA-synt_II"/>
</dbReference>
<organism evidence="7 10">
    <name type="scientific">Escherichia coli</name>
    <dbReference type="NCBI Taxonomy" id="562"/>
    <lineage>
        <taxon>Bacteria</taxon>
        <taxon>Pseudomonadati</taxon>
        <taxon>Pseudomonadota</taxon>
        <taxon>Gammaproteobacteria</taxon>
        <taxon>Enterobacterales</taxon>
        <taxon>Enterobacteriaceae</taxon>
        <taxon>Escherichia</taxon>
    </lineage>
</organism>
<dbReference type="EC" id="6.1.1.12" evidence="7"/>
<dbReference type="GO" id="GO:0006422">
    <property type="term" value="P:aspartyl-tRNA aminoacylation"/>
    <property type="evidence" value="ECO:0007669"/>
    <property type="project" value="TreeGrafter"/>
</dbReference>
<dbReference type="SUPFAM" id="SSF55681">
    <property type="entry name" value="Class II aaRS and biotin synthetases"/>
    <property type="match status" value="1"/>
</dbReference>
<protein>
    <submittedName>
        <fullName evidence="7">Aspartyl-tRNA synthetase</fullName>
        <ecNumber evidence="7">6.1.1.12</ecNumber>
    </submittedName>
</protein>
<evidence type="ECO:0000313" key="10">
    <source>
        <dbReference type="Proteomes" id="UP000254159"/>
    </source>
</evidence>
<dbReference type="Proteomes" id="UP000254181">
    <property type="component" value="Unassembled WGS sequence"/>
</dbReference>
<dbReference type="GO" id="GO:0005524">
    <property type="term" value="F:ATP binding"/>
    <property type="evidence" value="ECO:0007669"/>
    <property type="project" value="UniProtKB-KW"/>
</dbReference>
<evidence type="ECO:0000256" key="3">
    <source>
        <dbReference type="ARBA" id="ARBA00022840"/>
    </source>
</evidence>
<dbReference type="EMBL" id="UGCD01000002">
    <property type="protein sequence ID" value="STI17357.1"/>
    <property type="molecule type" value="Genomic_DNA"/>
</dbReference>
<feature type="domain" description="Aminoacyl-tRNA synthetase class II (D/K/N)" evidence="6">
    <location>
        <begin position="1"/>
        <end position="82"/>
    </location>
</feature>
<evidence type="ECO:0000313" key="7">
    <source>
        <dbReference type="EMBL" id="STI17357.1"/>
    </source>
</evidence>
<keyword evidence="2" id="KW-0547">Nucleotide-binding</keyword>
<evidence type="ECO:0000313" key="8">
    <source>
        <dbReference type="EMBL" id="STI47050.1"/>
    </source>
</evidence>
<dbReference type="Proteomes" id="UP000254817">
    <property type="component" value="Unassembled WGS sequence"/>
</dbReference>
<dbReference type="EMBL" id="UGAW01000002">
    <property type="protein sequence ID" value="STI47050.1"/>
    <property type="molecule type" value="Genomic_DNA"/>
</dbReference>
<dbReference type="InterPro" id="IPR045864">
    <property type="entry name" value="aa-tRNA-synth_II/BPL/LPL"/>
</dbReference>
<evidence type="ECO:0000313" key="9">
    <source>
        <dbReference type="EMBL" id="STP19543.1"/>
    </source>
</evidence>
<keyword evidence="4" id="KW-0648">Protein biosynthesis</keyword>
<dbReference type="Proteomes" id="UP000254159">
    <property type="component" value="Unassembled WGS sequence"/>
</dbReference>
<dbReference type="GO" id="GO:0004815">
    <property type="term" value="F:aspartate-tRNA ligase activity"/>
    <property type="evidence" value="ECO:0007669"/>
    <property type="project" value="UniProtKB-EC"/>
</dbReference>
<evidence type="ECO:0000256" key="5">
    <source>
        <dbReference type="ARBA" id="ARBA00023146"/>
    </source>
</evidence>
<gene>
    <name evidence="7" type="primary">aspS_2</name>
    <name evidence="8" type="synonym">aspS_1</name>
    <name evidence="7" type="ORF">NCTC10865_02657</name>
    <name evidence="8" type="ORF">NCTC11112_06240</name>
    <name evidence="9" type="ORF">NCTC9075_02967</name>
</gene>
<dbReference type="EMBL" id="UGEM01000004">
    <property type="protein sequence ID" value="STP19543.1"/>
    <property type="molecule type" value="Genomic_DNA"/>
</dbReference>
<evidence type="ECO:0000256" key="2">
    <source>
        <dbReference type="ARBA" id="ARBA00022741"/>
    </source>
</evidence>
<evidence type="ECO:0000313" key="12">
    <source>
        <dbReference type="Proteomes" id="UP000254817"/>
    </source>
</evidence>
<evidence type="ECO:0000259" key="6">
    <source>
        <dbReference type="Pfam" id="PF00152"/>
    </source>
</evidence>
<accession>A0A376RIW6</accession>
<name>A0A376RIW6_ECOLX</name>
<evidence type="ECO:0000256" key="4">
    <source>
        <dbReference type="ARBA" id="ARBA00022917"/>
    </source>
</evidence>
<dbReference type="AlphaFoldDB" id="A0A376RIW6"/>
<dbReference type="RefSeq" id="WP_283571087.1">
    <property type="nucleotide sequence ID" value="NZ_LSMG01000127.1"/>
</dbReference>
<reference evidence="10 11" key="1">
    <citation type="submission" date="2018-06" db="EMBL/GenBank/DDBJ databases">
        <authorList>
            <consortium name="Pathogen Informatics"/>
            <person name="Doyle S."/>
        </authorList>
    </citation>
    <scope>NUCLEOTIDE SEQUENCE [LARGE SCALE GENOMIC DNA]</scope>
    <source>
        <strain evidence="7 10">NCTC10865</strain>
        <strain evidence="8 12">NCTC11112</strain>
        <strain evidence="9 11">NCTC9075</strain>
    </source>
</reference>
<dbReference type="Gene3D" id="3.30.930.10">
    <property type="entry name" value="Bira Bifunctional Protein, Domain 2"/>
    <property type="match status" value="1"/>
</dbReference>
<sequence length="115" mass="12353">MVINGYEVGGGSVRIHNGDMQQTVFGILGINEEEQREKFGFLLDALKYGTPPHAGLAFGLDRLTMLLTGTDNIRDVIAFPKTTAAACLMTEAPSFANPTALAELSIQVVKKAENN</sequence>
<dbReference type="PANTHER" id="PTHR22594:SF5">
    <property type="entry name" value="ASPARTATE--TRNA LIGASE, MITOCHONDRIAL"/>
    <property type="match status" value="1"/>
</dbReference>
<proteinExistence type="predicted"/>
<evidence type="ECO:0000256" key="1">
    <source>
        <dbReference type="ARBA" id="ARBA00022598"/>
    </source>
</evidence>